<dbReference type="Proteomes" id="UP001432060">
    <property type="component" value="Chromosome"/>
</dbReference>
<keyword evidence="6" id="KW-0460">Magnesium</keyword>
<dbReference type="PROSITE" id="PS51462">
    <property type="entry name" value="NUDIX"/>
    <property type="match status" value="1"/>
</dbReference>
<dbReference type="Pfam" id="PF00293">
    <property type="entry name" value="NUDIX"/>
    <property type="match status" value="1"/>
</dbReference>
<dbReference type="RefSeq" id="WP_329401611.1">
    <property type="nucleotide sequence ID" value="NZ_CP109019.1"/>
</dbReference>
<name>A0ABZ1XR53_9ACTN</name>
<evidence type="ECO:0000256" key="5">
    <source>
        <dbReference type="ARBA" id="ARBA00022801"/>
    </source>
</evidence>
<accession>A0ABZ1XR53</accession>
<evidence type="ECO:0000256" key="4">
    <source>
        <dbReference type="ARBA" id="ARBA00022723"/>
    </source>
</evidence>
<evidence type="ECO:0000256" key="7">
    <source>
        <dbReference type="ARBA" id="ARBA00023679"/>
    </source>
</evidence>
<evidence type="ECO:0000259" key="8">
    <source>
        <dbReference type="PROSITE" id="PS51462"/>
    </source>
</evidence>
<dbReference type="GO" id="GO:0016787">
    <property type="term" value="F:hydrolase activity"/>
    <property type="evidence" value="ECO:0007669"/>
    <property type="project" value="UniProtKB-KW"/>
</dbReference>
<comment type="similarity">
    <text evidence="3">Belongs to the Nudix hydrolase family. NudC subfamily.</text>
</comment>
<dbReference type="CDD" id="cd03674">
    <property type="entry name" value="NUDIX_Hydrolase"/>
    <property type="match status" value="1"/>
</dbReference>
<dbReference type="Gene3D" id="3.90.79.10">
    <property type="entry name" value="Nucleoside Triphosphate Pyrophosphohydrolase"/>
    <property type="match status" value="1"/>
</dbReference>
<gene>
    <name evidence="9" type="ORF">OG515_24965</name>
</gene>
<evidence type="ECO:0000313" key="9">
    <source>
        <dbReference type="EMBL" id="WUT85207.1"/>
    </source>
</evidence>
<dbReference type="EMBL" id="CP109019">
    <property type="protein sequence ID" value="WUT85207.1"/>
    <property type="molecule type" value="Genomic_DNA"/>
</dbReference>
<comment type="cofactor">
    <cofactor evidence="2">
        <name>Zn(2+)</name>
        <dbReference type="ChEBI" id="CHEBI:29105"/>
    </cofactor>
</comment>
<sequence>MSLHEDAVLVLKAYEDQPELRRTYLDHLSAHPDGMWKACGAGHLTASALVIAPERGQVLLTLHRKLNMWLQMGGHCEPQDVSLTAAALREATEESGVSGLTLLPGGPVRLDRHPIPSPCNWHLDVQYAALAPAGAVEAISDESLDLRWFRYDEVAEVADDSVVRLMEAARAHL</sequence>
<evidence type="ECO:0000256" key="2">
    <source>
        <dbReference type="ARBA" id="ARBA00001947"/>
    </source>
</evidence>
<organism evidence="9 10">
    <name type="scientific">Streptomyces melanogenes</name>
    <dbReference type="NCBI Taxonomy" id="67326"/>
    <lineage>
        <taxon>Bacteria</taxon>
        <taxon>Bacillati</taxon>
        <taxon>Actinomycetota</taxon>
        <taxon>Actinomycetes</taxon>
        <taxon>Kitasatosporales</taxon>
        <taxon>Streptomycetaceae</taxon>
        <taxon>Streptomyces</taxon>
    </lineage>
</organism>
<evidence type="ECO:0000256" key="1">
    <source>
        <dbReference type="ARBA" id="ARBA00001946"/>
    </source>
</evidence>
<evidence type="ECO:0000313" key="10">
    <source>
        <dbReference type="Proteomes" id="UP001432060"/>
    </source>
</evidence>
<dbReference type="PANTHER" id="PTHR42904">
    <property type="entry name" value="NUDIX HYDROLASE, NUDC SUBFAMILY"/>
    <property type="match status" value="1"/>
</dbReference>
<dbReference type="InterPro" id="IPR050241">
    <property type="entry name" value="NAD-cap_RNA_hydrolase_NudC"/>
</dbReference>
<dbReference type="SUPFAM" id="SSF55811">
    <property type="entry name" value="Nudix"/>
    <property type="match status" value="1"/>
</dbReference>
<dbReference type="PANTHER" id="PTHR42904:SF6">
    <property type="entry name" value="NAD-CAPPED RNA HYDROLASE NUDT12"/>
    <property type="match status" value="1"/>
</dbReference>
<protein>
    <submittedName>
        <fullName evidence="9">NUDIX hydrolase</fullName>
    </submittedName>
</protein>
<keyword evidence="10" id="KW-1185">Reference proteome</keyword>
<dbReference type="InterPro" id="IPR015797">
    <property type="entry name" value="NUDIX_hydrolase-like_dom_sf"/>
</dbReference>
<reference evidence="9" key="1">
    <citation type="submission" date="2022-10" db="EMBL/GenBank/DDBJ databases">
        <title>The complete genomes of actinobacterial strains from the NBC collection.</title>
        <authorList>
            <person name="Joergensen T.S."/>
            <person name="Alvarez Arevalo M."/>
            <person name="Sterndorff E.B."/>
            <person name="Faurdal D."/>
            <person name="Vuksanovic O."/>
            <person name="Mourched A.-S."/>
            <person name="Charusanti P."/>
            <person name="Shaw S."/>
            <person name="Blin K."/>
            <person name="Weber T."/>
        </authorList>
    </citation>
    <scope>NUCLEOTIDE SEQUENCE</scope>
    <source>
        <strain evidence="9">NBC_00668</strain>
    </source>
</reference>
<keyword evidence="5 9" id="KW-0378">Hydrolase</keyword>
<comment type="catalytic activity">
    <reaction evidence="7">
        <text>a 5'-end NAD(+)-phospho-ribonucleoside in mRNA + H2O = a 5'-end phospho-adenosine-phospho-ribonucleoside in mRNA + beta-nicotinamide D-ribonucleotide + 2 H(+)</text>
        <dbReference type="Rhea" id="RHEA:60876"/>
        <dbReference type="Rhea" id="RHEA-COMP:15698"/>
        <dbReference type="Rhea" id="RHEA-COMP:15719"/>
        <dbReference type="ChEBI" id="CHEBI:14649"/>
        <dbReference type="ChEBI" id="CHEBI:15377"/>
        <dbReference type="ChEBI" id="CHEBI:15378"/>
        <dbReference type="ChEBI" id="CHEBI:144029"/>
        <dbReference type="ChEBI" id="CHEBI:144051"/>
    </reaction>
    <physiologicalReaction direction="left-to-right" evidence="7">
        <dbReference type="Rhea" id="RHEA:60877"/>
    </physiologicalReaction>
</comment>
<comment type="cofactor">
    <cofactor evidence="1">
        <name>Mg(2+)</name>
        <dbReference type="ChEBI" id="CHEBI:18420"/>
    </cofactor>
</comment>
<evidence type="ECO:0000256" key="6">
    <source>
        <dbReference type="ARBA" id="ARBA00022842"/>
    </source>
</evidence>
<evidence type="ECO:0000256" key="3">
    <source>
        <dbReference type="ARBA" id="ARBA00009595"/>
    </source>
</evidence>
<keyword evidence="4" id="KW-0479">Metal-binding</keyword>
<feature type="domain" description="Nudix hydrolase" evidence="8">
    <location>
        <begin position="41"/>
        <end position="171"/>
    </location>
</feature>
<dbReference type="InterPro" id="IPR000086">
    <property type="entry name" value="NUDIX_hydrolase_dom"/>
</dbReference>
<proteinExistence type="inferred from homology"/>